<name>W0T5G7_KLUMD</name>
<protein>
    <recommendedName>
        <fullName evidence="5">Protein-lysine N-methyltransferase EFM5</fullName>
        <ecNumber evidence="5">2.1.1.-</ecNumber>
    </recommendedName>
    <alternativeName>
        <fullName evidence="5">Elongation factor methyltransferase 5</fullName>
    </alternativeName>
</protein>
<comment type="similarity">
    <text evidence="5">Belongs to the class I-like SAM-binding methyltransferase superfamily. EFM5 family.</text>
</comment>
<proteinExistence type="inferred from homology"/>
<dbReference type="EC" id="2.1.1.-" evidence="5"/>
<dbReference type="PANTHER" id="PTHR13200:SF0">
    <property type="entry name" value="EEF1A LYSINE METHYLTRANSFERASE 1"/>
    <property type="match status" value="1"/>
</dbReference>
<comment type="subcellular location">
    <subcellularLocation>
        <location evidence="1 5">Cytoplasm</location>
    </subcellularLocation>
</comment>
<dbReference type="AlphaFoldDB" id="W0T5G7"/>
<dbReference type="HAMAP" id="MF_03187">
    <property type="entry name" value="Methyltr_EFM5"/>
    <property type="match status" value="1"/>
</dbReference>
<dbReference type="Pfam" id="PF10237">
    <property type="entry name" value="N6-adenineMlase"/>
    <property type="match status" value="1"/>
</dbReference>
<gene>
    <name evidence="5" type="primary">EFM5</name>
    <name evidence="7" type="synonym">AML1</name>
    <name evidence="7" type="ORF">KLMA_10444</name>
</gene>
<keyword evidence="2 5" id="KW-0963">Cytoplasm</keyword>
<evidence type="ECO:0000256" key="4">
    <source>
        <dbReference type="ARBA" id="ARBA00022679"/>
    </source>
</evidence>
<dbReference type="InterPro" id="IPR019369">
    <property type="entry name" value="Efm5/EEF1AKMT1"/>
</dbReference>
<keyword evidence="4 5" id="KW-0808">Transferase</keyword>
<reference evidence="7 8" key="1">
    <citation type="journal article" date="2015" name="Biotechnol. Biofuels">
        <title>Genetic basis of the highly efficient yeast Kluyveromyces marxianus: complete genome sequence and transcriptome analyses.</title>
        <authorList>
            <person name="Lertwattanasakul N."/>
            <person name="Kosaka T."/>
            <person name="Hosoyama A."/>
            <person name="Suzuki Y."/>
            <person name="Rodrussamee N."/>
            <person name="Matsutani M."/>
            <person name="Murata M."/>
            <person name="Fujimoto N."/>
            <person name="Suprayogi"/>
            <person name="Tsuchikane K."/>
            <person name="Limtong S."/>
            <person name="Fujita N."/>
            <person name="Yamada M."/>
        </authorList>
    </citation>
    <scope>NUCLEOTIDE SEQUENCE [LARGE SCALE GENOMIC DNA]</scope>
    <source>
        <strain evidence="8">DMKU3-1042 / BCC 29191 / NBRC 104275</strain>
    </source>
</reference>
<dbReference type="VEuPathDB" id="FungiDB:KLMA_10444"/>
<sequence>MSDSESDNELQLSAHALAALQEFKSEEQKREEEFQRLLNKADEDFERKKREEGMRLFKEDWQLSQFWYDEATADLLADALLDGADEDTVIAIVSAPSVYAAILRKPESEIPTKHIYLFEYDKRFALLAGEDHFYYYDFAHPLDIDEKLLGKINRLLIDPPFLNEHCQTNFSITAKALLAPNNGEKTSKGVEKHRIITSTGERMRDIVAKIYPGTKMTTFYPGHANGLSNEFRCYANFEWSKWTFSTEP</sequence>
<evidence type="ECO:0000256" key="6">
    <source>
        <dbReference type="SAM" id="Coils"/>
    </source>
</evidence>
<dbReference type="Proteomes" id="UP000065495">
    <property type="component" value="Chromosome 1"/>
</dbReference>
<dbReference type="OrthoDB" id="206354at2759"/>
<dbReference type="EMBL" id="AP012213">
    <property type="protein sequence ID" value="BAO38066.1"/>
    <property type="molecule type" value="Genomic_DNA"/>
</dbReference>
<evidence type="ECO:0000313" key="8">
    <source>
        <dbReference type="Proteomes" id="UP000065495"/>
    </source>
</evidence>
<evidence type="ECO:0000256" key="2">
    <source>
        <dbReference type="ARBA" id="ARBA00022490"/>
    </source>
</evidence>
<keyword evidence="3 5" id="KW-0489">Methyltransferase</keyword>
<evidence type="ECO:0000256" key="5">
    <source>
        <dbReference type="HAMAP-Rule" id="MF_03187"/>
    </source>
</evidence>
<keyword evidence="6" id="KW-0175">Coiled coil</keyword>
<dbReference type="GO" id="GO:0032259">
    <property type="term" value="P:methylation"/>
    <property type="evidence" value="ECO:0007669"/>
    <property type="project" value="UniProtKB-KW"/>
</dbReference>
<feature type="coiled-coil region" evidence="6">
    <location>
        <begin position="20"/>
        <end position="51"/>
    </location>
</feature>
<dbReference type="InterPro" id="IPR041370">
    <property type="entry name" value="Mlase_EEF1AKMT1/ZCCHC4"/>
</dbReference>
<evidence type="ECO:0000256" key="1">
    <source>
        <dbReference type="ARBA" id="ARBA00004496"/>
    </source>
</evidence>
<evidence type="ECO:0000313" key="7">
    <source>
        <dbReference type="EMBL" id="BAO38066.1"/>
    </source>
</evidence>
<dbReference type="GO" id="GO:0005737">
    <property type="term" value="C:cytoplasm"/>
    <property type="evidence" value="ECO:0007669"/>
    <property type="project" value="UniProtKB-SubCell"/>
</dbReference>
<evidence type="ECO:0000256" key="3">
    <source>
        <dbReference type="ARBA" id="ARBA00022603"/>
    </source>
</evidence>
<dbReference type="GO" id="GO:0016279">
    <property type="term" value="F:protein-lysine N-methyltransferase activity"/>
    <property type="evidence" value="ECO:0007669"/>
    <property type="project" value="UniProtKB-UniRule"/>
</dbReference>
<accession>W0T5G7</accession>
<organism evidence="7 8">
    <name type="scientific">Kluyveromyces marxianus (strain DMKU3-1042 / BCC 29191 / NBRC 104275)</name>
    <name type="common">Yeast</name>
    <name type="synonym">Candida kefyr</name>
    <dbReference type="NCBI Taxonomy" id="1003335"/>
    <lineage>
        <taxon>Eukaryota</taxon>
        <taxon>Fungi</taxon>
        <taxon>Dikarya</taxon>
        <taxon>Ascomycota</taxon>
        <taxon>Saccharomycotina</taxon>
        <taxon>Saccharomycetes</taxon>
        <taxon>Saccharomycetales</taxon>
        <taxon>Saccharomycetaceae</taxon>
        <taxon>Kluyveromyces</taxon>
    </lineage>
</organism>
<dbReference type="PANTHER" id="PTHR13200">
    <property type="entry name" value="EEF1A LYSINE METHYLTRANSFERASE 1"/>
    <property type="match status" value="1"/>
</dbReference>
<comment type="function">
    <text evidence="5">S-adenosyl-L-methionine-dependent protein-lysine N-methyltransferase that trimethylates elongation factor 1-alpha at 'Lys-79'.</text>
</comment>